<keyword evidence="2" id="KW-1185">Reference proteome</keyword>
<name>A0A024FTL3_9STRA</name>
<dbReference type="InParanoid" id="A0A024FTL3"/>
<gene>
    <name evidence="1" type="ORF">BN9_101970</name>
</gene>
<reference evidence="1 2" key="1">
    <citation type="submission" date="2012-05" db="EMBL/GenBank/DDBJ databases">
        <title>Recombination and specialization in a pathogen metapopulation.</title>
        <authorList>
            <person name="Gardiner A."/>
            <person name="Kemen E."/>
            <person name="Schultz-Larsen T."/>
            <person name="MacLean D."/>
            <person name="Van Oosterhout C."/>
            <person name="Jones J.D.G."/>
        </authorList>
    </citation>
    <scope>NUCLEOTIDE SEQUENCE [LARGE SCALE GENOMIC DNA]</scope>
    <source>
        <strain evidence="1 2">Ac Nc2</strain>
    </source>
</reference>
<sequence>MCCICMSKALRLPLHHIKCALYRHRASIFGCKYKKTKVSASITAYAQICRVPYRRLEPISHLMSLVLMLLERMIDAELHITYQRLKSGWRHDLLLDLKDNACTTPL</sequence>
<organism evidence="1 2">
    <name type="scientific">Albugo candida</name>
    <dbReference type="NCBI Taxonomy" id="65357"/>
    <lineage>
        <taxon>Eukaryota</taxon>
        <taxon>Sar</taxon>
        <taxon>Stramenopiles</taxon>
        <taxon>Oomycota</taxon>
        <taxon>Peronosporomycetes</taxon>
        <taxon>Albuginales</taxon>
        <taxon>Albuginaceae</taxon>
        <taxon>Albugo</taxon>
    </lineage>
</organism>
<dbReference type="EMBL" id="CAIX01000261">
    <property type="protein sequence ID" value="CCI10458.1"/>
    <property type="molecule type" value="Genomic_DNA"/>
</dbReference>
<dbReference type="Proteomes" id="UP000053237">
    <property type="component" value="Unassembled WGS sequence"/>
</dbReference>
<comment type="caution">
    <text evidence="1">The sequence shown here is derived from an EMBL/GenBank/DDBJ whole genome shotgun (WGS) entry which is preliminary data.</text>
</comment>
<evidence type="ECO:0000313" key="1">
    <source>
        <dbReference type="EMBL" id="CCI10458.1"/>
    </source>
</evidence>
<proteinExistence type="predicted"/>
<dbReference type="AlphaFoldDB" id="A0A024FTL3"/>
<accession>A0A024FTL3</accession>
<evidence type="ECO:0000313" key="2">
    <source>
        <dbReference type="Proteomes" id="UP000053237"/>
    </source>
</evidence>
<protein>
    <submittedName>
        <fullName evidence="1">Uncharacterized protein</fullName>
    </submittedName>
</protein>